<reference evidence="3 4" key="1">
    <citation type="submission" date="2020-08" db="EMBL/GenBank/DDBJ databases">
        <title>Genome public.</title>
        <authorList>
            <person name="Liu C."/>
            <person name="Sun Q."/>
        </authorList>
    </citation>
    <scope>NUCLEOTIDE SEQUENCE [LARGE SCALE GENOMIC DNA]</scope>
    <source>
        <strain evidence="3 4">M2</strain>
    </source>
</reference>
<keyword evidence="4" id="KW-1185">Reference proteome</keyword>
<evidence type="ECO:0000256" key="1">
    <source>
        <dbReference type="SAM" id="Coils"/>
    </source>
</evidence>
<name>A0ABR7GK04_9FIRM</name>
<dbReference type="Pfam" id="PF14287">
    <property type="entry name" value="DUF4368"/>
    <property type="match status" value="1"/>
</dbReference>
<dbReference type="InterPro" id="IPR025378">
    <property type="entry name" value="DUF4368"/>
</dbReference>
<proteinExistence type="predicted"/>
<accession>A0ABR7GK04</accession>
<dbReference type="Proteomes" id="UP000641741">
    <property type="component" value="Unassembled WGS sequence"/>
</dbReference>
<dbReference type="RefSeq" id="WP_186968934.1">
    <property type="nucleotide sequence ID" value="NZ_JACOPK010000001.1"/>
</dbReference>
<organism evidence="3 4">
    <name type="scientific">Agathobaculum hominis</name>
    <dbReference type="NCBI Taxonomy" id="2763014"/>
    <lineage>
        <taxon>Bacteria</taxon>
        <taxon>Bacillati</taxon>
        <taxon>Bacillota</taxon>
        <taxon>Clostridia</taxon>
        <taxon>Eubacteriales</taxon>
        <taxon>Butyricicoccaceae</taxon>
        <taxon>Agathobaculum</taxon>
    </lineage>
</organism>
<evidence type="ECO:0000313" key="3">
    <source>
        <dbReference type="EMBL" id="MBC5694647.1"/>
    </source>
</evidence>
<keyword evidence="1" id="KW-0175">Coiled coil</keyword>
<dbReference type="EMBL" id="JACOPK010000001">
    <property type="protein sequence ID" value="MBC5694647.1"/>
    <property type="molecule type" value="Genomic_DNA"/>
</dbReference>
<feature type="coiled-coil region" evidence="1">
    <location>
        <begin position="34"/>
        <end position="61"/>
    </location>
</feature>
<comment type="caution">
    <text evidence="3">The sequence shown here is derived from an EMBL/GenBank/DDBJ whole genome shotgun (WGS) entry which is preliminary data.</text>
</comment>
<evidence type="ECO:0000259" key="2">
    <source>
        <dbReference type="Pfam" id="PF14287"/>
    </source>
</evidence>
<sequence>MKERRVKELDGIIKRLYEDNITGKLSDERFKIFSADYEQEKHSLREAVVALQKQFDDAENTCTNISSFLKMAKRYADFDELTPAMLRDLIEKIIVHEGDKSSGHREQRIEIYYTFIGAAESS</sequence>
<gene>
    <name evidence="3" type="ORF">H8S02_01595</name>
</gene>
<protein>
    <submittedName>
        <fullName evidence="3">DUF4368 domain-containing protein</fullName>
    </submittedName>
</protein>
<feature type="domain" description="DUF4368" evidence="2">
    <location>
        <begin position="58"/>
        <end position="119"/>
    </location>
</feature>
<evidence type="ECO:0000313" key="4">
    <source>
        <dbReference type="Proteomes" id="UP000641741"/>
    </source>
</evidence>